<name>A0ACA9KPC1_9GLOM</name>
<gene>
    <name evidence="1" type="ORF">SPELUC_LOCUS2320</name>
</gene>
<sequence>MKQTTNMDLLHSYDKIEAIDCHQEVEVKGIKFTSYNANHVLGAAMF</sequence>
<dbReference type="Proteomes" id="UP000789366">
    <property type="component" value="Unassembled WGS sequence"/>
</dbReference>
<proteinExistence type="predicted"/>
<reference evidence="1" key="1">
    <citation type="submission" date="2021-06" db="EMBL/GenBank/DDBJ databases">
        <authorList>
            <person name="Kallberg Y."/>
            <person name="Tangrot J."/>
            <person name="Rosling A."/>
        </authorList>
    </citation>
    <scope>NUCLEOTIDE SEQUENCE</scope>
    <source>
        <strain evidence="1">28 12/20/2015</strain>
    </source>
</reference>
<evidence type="ECO:0000313" key="2">
    <source>
        <dbReference type="Proteomes" id="UP000789366"/>
    </source>
</evidence>
<accession>A0ACA9KPC1</accession>
<organism evidence="1 2">
    <name type="scientific">Cetraspora pellucida</name>
    <dbReference type="NCBI Taxonomy" id="1433469"/>
    <lineage>
        <taxon>Eukaryota</taxon>
        <taxon>Fungi</taxon>
        <taxon>Fungi incertae sedis</taxon>
        <taxon>Mucoromycota</taxon>
        <taxon>Glomeromycotina</taxon>
        <taxon>Glomeromycetes</taxon>
        <taxon>Diversisporales</taxon>
        <taxon>Gigasporaceae</taxon>
        <taxon>Cetraspora</taxon>
    </lineage>
</organism>
<comment type="caution">
    <text evidence="1">The sequence shown here is derived from an EMBL/GenBank/DDBJ whole genome shotgun (WGS) entry which is preliminary data.</text>
</comment>
<keyword evidence="2" id="KW-1185">Reference proteome</keyword>
<protein>
    <submittedName>
        <fullName evidence="1">8110_t:CDS:1</fullName>
    </submittedName>
</protein>
<dbReference type="EMBL" id="CAJVPW010001498">
    <property type="protein sequence ID" value="CAG8485515.1"/>
    <property type="molecule type" value="Genomic_DNA"/>
</dbReference>
<evidence type="ECO:0000313" key="1">
    <source>
        <dbReference type="EMBL" id="CAG8485515.1"/>
    </source>
</evidence>